<comment type="caution">
    <text evidence="1">The sequence shown here is derived from an EMBL/GenBank/DDBJ whole genome shotgun (WGS) entry which is preliminary data.</text>
</comment>
<evidence type="ECO:0000313" key="2">
    <source>
        <dbReference type="Proteomes" id="UP001430953"/>
    </source>
</evidence>
<organism evidence="1 2">
    <name type="scientific">Cardiocondyla obscurior</name>
    <dbReference type="NCBI Taxonomy" id="286306"/>
    <lineage>
        <taxon>Eukaryota</taxon>
        <taxon>Metazoa</taxon>
        <taxon>Ecdysozoa</taxon>
        <taxon>Arthropoda</taxon>
        <taxon>Hexapoda</taxon>
        <taxon>Insecta</taxon>
        <taxon>Pterygota</taxon>
        <taxon>Neoptera</taxon>
        <taxon>Endopterygota</taxon>
        <taxon>Hymenoptera</taxon>
        <taxon>Apocrita</taxon>
        <taxon>Aculeata</taxon>
        <taxon>Formicoidea</taxon>
        <taxon>Formicidae</taxon>
        <taxon>Myrmicinae</taxon>
        <taxon>Cardiocondyla</taxon>
    </lineage>
</organism>
<dbReference type="AlphaFoldDB" id="A0AAW2ET43"/>
<gene>
    <name evidence="1" type="ORF">PUN28_016913</name>
</gene>
<proteinExistence type="predicted"/>
<evidence type="ECO:0000313" key="1">
    <source>
        <dbReference type="EMBL" id="KAL0105551.1"/>
    </source>
</evidence>
<accession>A0AAW2ET43</accession>
<reference evidence="1 2" key="1">
    <citation type="submission" date="2023-03" db="EMBL/GenBank/DDBJ databases">
        <title>High recombination rates correlate with genetic variation in Cardiocondyla obscurior ants.</title>
        <authorList>
            <person name="Errbii M."/>
        </authorList>
    </citation>
    <scope>NUCLEOTIDE SEQUENCE [LARGE SCALE GENOMIC DNA]</scope>
    <source>
        <strain evidence="1">Alpha-2009</strain>
        <tissue evidence="1">Whole body</tissue>
    </source>
</reference>
<name>A0AAW2ET43_9HYME</name>
<sequence length="159" mass="18634">MTDVSLSLWKAISKSYKKNKSLTRYCRMKIVDIVLTHLLNENITLKNDDFEYLATEIVKLFPTENIATYYVPPIPKKASRVGKSIISRGKLVDKYRNKICALNVINEWKGSHLNDNTPEHTESDEGLFELKIVCPRINFRKLEKLFFKNFKYSTSKKRR</sequence>
<keyword evidence="2" id="KW-1185">Reference proteome</keyword>
<dbReference type="EMBL" id="JADYXP020000019">
    <property type="protein sequence ID" value="KAL0105551.1"/>
    <property type="molecule type" value="Genomic_DNA"/>
</dbReference>
<dbReference type="Proteomes" id="UP001430953">
    <property type="component" value="Unassembled WGS sequence"/>
</dbReference>
<protein>
    <submittedName>
        <fullName evidence="1">Uncharacterized protein</fullName>
    </submittedName>
</protein>